<accession>A0A7C3J547</accession>
<dbReference type="PANTHER" id="PTHR43745">
    <property type="entry name" value="NITROREDUCTASE MJ1384-RELATED"/>
    <property type="match status" value="1"/>
</dbReference>
<dbReference type="CDD" id="cd02142">
    <property type="entry name" value="McbC_SagB-like_oxidoreductase"/>
    <property type="match status" value="1"/>
</dbReference>
<evidence type="ECO:0000259" key="1">
    <source>
        <dbReference type="Pfam" id="PF00881"/>
    </source>
</evidence>
<dbReference type="AlphaFoldDB" id="A0A7C3J547"/>
<dbReference type="EMBL" id="DSTX01000013">
    <property type="protein sequence ID" value="HFK21287.1"/>
    <property type="molecule type" value="Genomic_DNA"/>
</dbReference>
<dbReference type="PANTHER" id="PTHR43745:SF2">
    <property type="entry name" value="NITROREDUCTASE MJ1384-RELATED"/>
    <property type="match status" value="1"/>
</dbReference>
<dbReference type="GO" id="GO:0016491">
    <property type="term" value="F:oxidoreductase activity"/>
    <property type="evidence" value="ECO:0007669"/>
    <property type="project" value="InterPro"/>
</dbReference>
<feature type="domain" description="Nitroreductase" evidence="1">
    <location>
        <begin position="30"/>
        <end position="210"/>
    </location>
</feature>
<gene>
    <name evidence="2" type="ORF">ENS19_08450</name>
</gene>
<dbReference type="InterPro" id="IPR029479">
    <property type="entry name" value="Nitroreductase"/>
</dbReference>
<dbReference type="NCBIfam" id="TIGR03605">
    <property type="entry name" value="antibiot_sagB"/>
    <property type="match status" value="1"/>
</dbReference>
<comment type="caution">
    <text evidence="2">The sequence shown here is derived from an EMBL/GenBank/DDBJ whole genome shotgun (WGS) entry which is preliminary data.</text>
</comment>
<sequence>MPDPFKKYRAASTIPLPNPQAETLPLAECLKKRKSVREYTQKPISKDQLSFLLWAQNGMREAKRGFIFRTAPSAGGLYPIETYVQVNDVEGIHPGIYHYNVIGHQMEEIVTGDFRREISYACLEQEMCGKAQAVVAWSAIFGRSKWKYKDRAYRYIYLDAGHIAQNLALAAVSIGLATCQIGAFFDDEVNKIFCLDGIEESVIYLSTVGHPP</sequence>
<protein>
    <submittedName>
        <fullName evidence="2">SagB/ThcOx family dehydrogenase</fullName>
    </submittedName>
</protein>
<organism evidence="2">
    <name type="scientific">Candidatus Methanomethylicus mesodigestus</name>
    <dbReference type="NCBI Taxonomy" id="1867258"/>
    <lineage>
        <taxon>Archaea</taxon>
        <taxon>Thermoproteota</taxon>
        <taxon>Methanosuratincolia</taxon>
        <taxon>Candidatus Methanomethylicales</taxon>
        <taxon>Candidatus Methanomethylicaceae</taxon>
        <taxon>Candidatus Methanomethylicus</taxon>
    </lineage>
</organism>
<dbReference type="Gene3D" id="3.40.109.10">
    <property type="entry name" value="NADH Oxidase"/>
    <property type="match status" value="1"/>
</dbReference>
<dbReference type="InterPro" id="IPR052544">
    <property type="entry name" value="Bacteriocin_Proc_Enz"/>
</dbReference>
<evidence type="ECO:0000313" key="2">
    <source>
        <dbReference type="EMBL" id="HFK21287.1"/>
    </source>
</evidence>
<name>A0A7C3J547_9CREN</name>
<dbReference type="InterPro" id="IPR020051">
    <property type="entry name" value="SagB-type_dehydrogenase"/>
</dbReference>
<dbReference type="InterPro" id="IPR000415">
    <property type="entry name" value="Nitroreductase-like"/>
</dbReference>
<dbReference type="SUPFAM" id="SSF55469">
    <property type="entry name" value="FMN-dependent nitroreductase-like"/>
    <property type="match status" value="1"/>
</dbReference>
<proteinExistence type="predicted"/>
<dbReference type="Pfam" id="PF00881">
    <property type="entry name" value="Nitroreductase"/>
    <property type="match status" value="1"/>
</dbReference>
<reference evidence="2" key="1">
    <citation type="journal article" date="2020" name="mSystems">
        <title>Genome- and Community-Level Interaction Insights into Carbon Utilization and Element Cycling Functions of Hydrothermarchaeota in Hydrothermal Sediment.</title>
        <authorList>
            <person name="Zhou Z."/>
            <person name="Liu Y."/>
            <person name="Xu W."/>
            <person name="Pan J."/>
            <person name="Luo Z.H."/>
            <person name="Li M."/>
        </authorList>
    </citation>
    <scope>NUCLEOTIDE SEQUENCE [LARGE SCALE GENOMIC DNA]</scope>
    <source>
        <strain evidence="2">SpSt-468</strain>
    </source>
</reference>